<feature type="signal peptide" evidence="3">
    <location>
        <begin position="1"/>
        <end position="20"/>
    </location>
</feature>
<dbReference type="Proteomes" id="UP000002852">
    <property type="component" value="Unassembled WGS sequence"/>
</dbReference>
<reference evidence="7" key="1">
    <citation type="submission" date="2012-01" db="EMBL/GenBank/DDBJ databases">
        <authorList>
            <person name="Walter R."/>
            <person name="Schartl M."/>
            <person name="Warren W."/>
        </authorList>
    </citation>
    <scope>NUCLEOTIDE SEQUENCE [LARGE SCALE GENOMIC DNA]</scope>
    <source>
        <strain evidence="7">JP 163 A</strain>
    </source>
</reference>
<accession>M4ALA6</accession>
<dbReference type="SMART" id="SM00241">
    <property type="entry name" value="ZP"/>
    <property type="match status" value="1"/>
</dbReference>
<dbReference type="SMART" id="SM00832">
    <property type="entry name" value="C8"/>
    <property type="match status" value="1"/>
</dbReference>
<dbReference type="SMART" id="SM00216">
    <property type="entry name" value="VWD"/>
    <property type="match status" value="1"/>
</dbReference>
<dbReference type="Pfam" id="PF08742">
    <property type="entry name" value="C8"/>
    <property type="match status" value="1"/>
</dbReference>
<reference evidence="7" key="2">
    <citation type="journal article" date="2013" name="Nat. Genet.">
        <title>The genome of the platyfish, Xiphophorus maculatus, provides insights into evolutionary adaptation and several complex traits.</title>
        <authorList>
            <person name="Schartl M."/>
            <person name="Walter R.B."/>
            <person name="Shen Y."/>
            <person name="Garcia T."/>
            <person name="Catchen J."/>
            <person name="Amores A."/>
            <person name="Braasch I."/>
            <person name="Chalopin D."/>
            <person name="Volff J.N."/>
            <person name="Lesch K.P."/>
            <person name="Bisazza A."/>
            <person name="Minx P."/>
            <person name="Hillier L."/>
            <person name="Wilson R.K."/>
            <person name="Fuerstenberg S."/>
            <person name="Boore J."/>
            <person name="Searle S."/>
            <person name="Postlethwait J.H."/>
            <person name="Warren W.C."/>
        </authorList>
    </citation>
    <scope>NUCLEOTIDE SEQUENCE [LARGE SCALE GENOMIC DNA]</scope>
    <source>
        <strain evidence="7">JP 163 A</strain>
    </source>
</reference>
<dbReference type="Pfam" id="PF00100">
    <property type="entry name" value="Zona_pellucida"/>
    <property type="match status" value="1"/>
</dbReference>
<evidence type="ECO:0000256" key="1">
    <source>
        <dbReference type="ARBA" id="ARBA00022729"/>
    </source>
</evidence>
<dbReference type="OMA" id="PQERCQG"/>
<dbReference type="Gene3D" id="2.60.40.3210">
    <property type="entry name" value="Zona pellucida, ZP-N domain"/>
    <property type="match status" value="1"/>
</dbReference>
<keyword evidence="7" id="KW-1185">Reference proteome</keyword>
<evidence type="ECO:0000256" key="3">
    <source>
        <dbReference type="SAM" id="SignalP"/>
    </source>
</evidence>
<dbReference type="Ensembl" id="ENSXMAT00000015271.2">
    <property type="protein sequence ID" value="ENSXMAP00000015250.2"/>
    <property type="gene ID" value="ENSXMAG00000015200.2"/>
</dbReference>
<dbReference type="RefSeq" id="XP_023201522.1">
    <property type="nucleotide sequence ID" value="XM_023345754.1"/>
</dbReference>
<dbReference type="InterPro" id="IPR014853">
    <property type="entry name" value="VWF/SSPO/ZAN-like_Cys-rich_dom"/>
</dbReference>
<name>M4ALA6_XIPMA</name>
<dbReference type="InterPro" id="IPR001846">
    <property type="entry name" value="VWF_type-D"/>
</dbReference>
<reference evidence="6" key="4">
    <citation type="submission" date="2025-09" db="UniProtKB">
        <authorList>
            <consortium name="Ensembl"/>
        </authorList>
    </citation>
    <scope>IDENTIFICATION</scope>
    <source>
        <strain evidence="6">JP 163 A</strain>
    </source>
</reference>
<dbReference type="InterPro" id="IPR042235">
    <property type="entry name" value="ZP-C_dom"/>
</dbReference>
<evidence type="ECO:0000313" key="6">
    <source>
        <dbReference type="Ensembl" id="ENSXMAP00000015250.2"/>
    </source>
</evidence>
<dbReference type="InterPro" id="IPR055356">
    <property type="entry name" value="ZP-N"/>
</dbReference>
<dbReference type="eggNOG" id="KOG1216">
    <property type="taxonomic scope" value="Eukaryota"/>
</dbReference>
<keyword evidence="2" id="KW-1015">Disulfide bond</keyword>
<dbReference type="PANTHER" id="PTHR14002">
    <property type="entry name" value="ENDOGLIN/TGF-BETA RECEPTOR TYPE III"/>
    <property type="match status" value="1"/>
</dbReference>
<organism evidence="6 7">
    <name type="scientific">Xiphophorus maculatus</name>
    <name type="common">Southern platyfish</name>
    <name type="synonym">Platypoecilus maculatus</name>
    <dbReference type="NCBI Taxonomy" id="8083"/>
    <lineage>
        <taxon>Eukaryota</taxon>
        <taxon>Metazoa</taxon>
        <taxon>Chordata</taxon>
        <taxon>Craniata</taxon>
        <taxon>Vertebrata</taxon>
        <taxon>Euteleostomi</taxon>
        <taxon>Actinopterygii</taxon>
        <taxon>Neopterygii</taxon>
        <taxon>Teleostei</taxon>
        <taxon>Neoteleostei</taxon>
        <taxon>Acanthomorphata</taxon>
        <taxon>Ovalentaria</taxon>
        <taxon>Atherinomorphae</taxon>
        <taxon>Cyprinodontiformes</taxon>
        <taxon>Poeciliidae</taxon>
        <taxon>Poeciliinae</taxon>
        <taxon>Xiphophorus</taxon>
    </lineage>
</organism>
<evidence type="ECO:0000259" key="5">
    <source>
        <dbReference type="PROSITE" id="PS51233"/>
    </source>
</evidence>
<evidence type="ECO:0000256" key="2">
    <source>
        <dbReference type="ARBA" id="ARBA00023157"/>
    </source>
</evidence>
<feature type="domain" description="ZP" evidence="4">
    <location>
        <begin position="515"/>
        <end position="769"/>
    </location>
</feature>
<dbReference type="AlphaFoldDB" id="M4ALA6"/>
<evidence type="ECO:0000259" key="4">
    <source>
        <dbReference type="PROSITE" id="PS51034"/>
    </source>
</evidence>
<evidence type="ECO:0000313" key="7">
    <source>
        <dbReference type="Proteomes" id="UP000002852"/>
    </source>
</evidence>
<dbReference type="PANTHER" id="PTHR14002:SF50">
    <property type="entry name" value="ALPHA-TECTORIN-LIKE-RELATED"/>
    <property type="match status" value="1"/>
</dbReference>
<reference evidence="6" key="3">
    <citation type="submission" date="2025-08" db="UniProtKB">
        <authorList>
            <consortium name="Ensembl"/>
        </authorList>
    </citation>
    <scope>IDENTIFICATION</scope>
    <source>
        <strain evidence="6">JP 163 A</strain>
    </source>
</reference>
<feature type="chain" id="PRO_5017447002" evidence="3">
    <location>
        <begin position="21"/>
        <end position="787"/>
    </location>
</feature>
<dbReference type="STRING" id="8083.ENSXMAP00000015250"/>
<dbReference type="Gene3D" id="2.60.40.4100">
    <property type="entry name" value="Zona pellucida, ZP-C domain"/>
    <property type="match status" value="1"/>
</dbReference>
<sequence length="787" mass="85861">MLRLLLLFLSAAMLLPGAAGQFEEFANNTEVNISSCPITYFGQKYEQLYLNFTSNNFVLCFTGFYEPHGRGDCLVMPKTDNTYFLLGSLLDYRYVEQDIVQNLPSIKNTGECFVALVISGYTFLLVNFGSQTAFLNSDQSVFPDFLVDGNKVFPLNVTNQQAYADLSGCRSSGVLFRPGDVSSDPKTCRTLTCSQSAVLQNTSCGPTERCQGNGVCSSLGSVCTVTGPAVVDFQGQQNSVKDRCWYSLLRIPSGPDFQVLVHFQERRRKDVSFLDGVTLRLNGSAVHIQLKQGGRVLLNGSPLTLNGSVQTGHGVKLSKDQTGVTVQASLSNFSASVFFDGSTAQIHLKGSDGLPLQGLCGNASRSLSEERLSEDGSTSCEAQYTDATDITINCTKMAERCSLLKEASFSSCGVDPEPYMAACTDTLCRYPDLDGLSCRFLEAYARACSLQSSAAPEDWRSKAQCSPPGAVCQDRTCSDHEFCGEKTAGGETRCFCRAIFASKYRQTNSLGDPPVCRQSSTSLSLVGCLLEDKGIDYSVLQLKDPTCRGQMDQQTHMVTFSFNSTDLCGTEVTTNNSQTIYKNAIMTQNLSSGGITRQDQVYIGFSCVETQPDIQTVAFRVKDSSVVQFVSSGPWNYSLTMKAYTDANRTQAVASNTEVRLNQKIWVELDADGLDESLVAVVMDSCWATDQESANASRKYYLIENGCPNPEDQTVSVEAKGRGTSNSFSFNMFQFTGSSAQVYLHCKLQLCIKQENTCVKTCAGTRRRRSVRSQSGAAAFISMAWTA</sequence>
<dbReference type="GeneTree" id="ENSGT00940000156038"/>
<dbReference type="HOGENOM" id="CLU_529541_0_0_1"/>
<protein>
    <submittedName>
        <fullName evidence="6">Alpha-tectorin-like</fullName>
    </submittedName>
</protein>
<dbReference type="InterPro" id="IPR055355">
    <property type="entry name" value="ZP-C"/>
</dbReference>
<keyword evidence="1 3" id="KW-0732">Signal</keyword>
<dbReference type="PROSITE" id="PS51233">
    <property type="entry name" value="VWFD"/>
    <property type="match status" value="1"/>
</dbReference>
<feature type="domain" description="VWFD" evidence="5">
    <location>
        <begin position="221"/>
        <end position="402"/>
    </location>
</feature>
<dbReference type="GeneID" id="102231481"/>
<dbReference type="InParanoid" id="M4ALA6"/>
<dbReference type="Pfam" id="PF23344">
    <property type="entry name" value="ZP-N"/>
    <property type="match status" value="1"/>
</dbReference>
<dbReference type="OrthoDB" id="9987373at2759"/>
<proteinExistence type="predicted"/>
<dbReference type="FunCoup" id="M4ALA6">
    <property type="interactions" value="619"/>
</dbReference>
<dbReference type="InterPro" id="IPR001507">
    <property type="entry name" value="ZP_dom"/>
</dbReference>
<dbReference type="KEGG" id="xma:102231481"/>
<dbReference type="PROSITE" id="PS51034">
    <property type="entry name" value="ZP_2"/>
    <property type="match status" value="1"/>
</dbReference>